<name>A0A139GVR2_9PEZI</name>
<sequence length="223" mass="25216">MHSSGHETDKSGSSGSSSSPVRIDTPMSAAHLLWHIYHFCNMLTMSITAYLSLEAIANDTYYFNKSMGEDYLRQLNKQVELIIFHSYALSEAKLALLNKVGNKNLCASRSDFQALLQAADLLSAIADTINPPTSPLCVVEIQSIKKGMQKAYELMLKWEHCWKAISYGERLTERHVSAQEERWLVETEDGLEWQDNHRAVSSSQQPKITSRCRRFKAPEGKSM</sequence>
<protein>
    <submittedName>
        <fullName evidence="2">Uncharacterized protein</fullName>
    </submittedName>
</protein>
<comment type="caution">
    <text evidence="2">The sequence shown here is derived from an EMBL/GenBank/DDBJ whole genome shotgun (WGS) entry which is preliminary data.</text>
</comment>
<feature type="compositionally biased region" description="Basic and acidic residues" evidence="1">
    <location>
        <begin position="1"/>
        <end position="10"/>
    </location>
</feature>
<feature type="region of interest" description="Disordered" evidence="1">
    <location>
        <begin position="1"/>
        <end position="21"/>
    </location>
</feature>
<evidence type="ECO:0000256" key="1">
    <source>
        <dbReference type="SAM" id="MobiDB-lite"/>
    </source>
</evidence>
<feature type="region of interest" description="Disordered" evidence="1">
    <location>
        <begin position="197"/>
        <end position="223"/>
    </location>
</feature>
<proteinExistence type="predicted"/>
<gene>
    <name evidence="2" type="ORF">AC578_6794</name>
</gene>
<dbReference type="Proteomes" id="UP000070133">
    <property type="component" value="Unassembled WGS sequence"/>
</dbReference>
<dbReference type="OrthoDB" id="10455713at2759"/>
<dbReference type="EMBL" id="LFZN01000302">
    <property type="protein sequence ID" value="KXS94295.1"/>
    <property type="molecule type" value="Genomic_DNA"/>
</dbReference>
<accession>A0A139GVR2</accession>
<feature type="compositionally biased region" description="Polar residues" evidence="1">
    <location>
        <begin position="199"/>
        <end position="208"/>
    </location>
</feature>
<organism evidence="2 3">
    <name type="scientific">Pseudocercospora eumusae</name>
    <dbReference type="NCBI Taxonomy" id="321146"/>
    <lineage>
        <taxon>Eukaryota</taxon>
        <taxon>Fungi</taxon>
        <taxon>Dikarya</taxon>
        <taxon>Ascomycota</taxon>
        <taxon>Pezizomycotina</taxon>
        <taxon>Dothideomycetes</taxon>
        <taxon>Dothideomycetidae</taxon>
        <taxon>Mycosphaerellales</taxon>
        <taxon>Mycosphaerellaceae</taxon>
        <taxon>Pseudocercospora</taxon>
    </lineage>
</organism>
<dbReference type="AlphaFoldDB" id="A0A139GVR2"/>
<evidence type="ECO:0000313" key="2">
    <source>
        <dbReference type="EMBL" id="KXS94295.1"/>
    </source>
</evidence>
<reference evidence="2 3" key="1">
    <citation type="submission" date="2015-07" db="EMBL/GenBank/DDBJ databases">
        <title>Comparative genomics of the Sigatoka disease complex on banana suggests a link between parallel evolutionary changes in Pseudocercospora fijiensis and Pseudocercospora eumusae and increased virulence on the banana host.</title>
        <authorList>
            <person name="Chang T.-C."/>
            <person name="Salvucci A."/>
            <person name="Crous P.W."/>
            <person name="Stergiopoulos I."/>
        </authorList>
    </citation>
    <scope>NUCLEOTIDE SEQUENCE [LARGE SCALE GENOMIC DNA]</scope>
    <source>
        <strain evidence="2 3">CBS 114824</strain>
    </source>
</reference>
<keyword evidence="3" id="KW-1185">Reference proteome</keyword>
<evidence type="ECO:0000313" key="3">
    <source>
        <dbReference type="Proteomes" id="UP000070133"/>
    </source>
</evidence>